<evidence type="ECO:0000313" key="2">
    <source>
        <dbReference type="Proteomes" id="UP001159427"/>
    </source>
</evidence>
<evidence type="ECO:0000313" key="1">
    <source>
        <dbReference type="EMBL" id="CAH3025428.1"/>
    </source>
</evidence>
<keyword evidence="2" id="KW-1185">Reference proteome</keyword>
<dbReference type="EMBL" id="CALNXI010000352">
    <property type="protein sequence ID" value="CAH3025428.1"/>
    <property type="molecule type" value="Genomic_DNA"/>
</dbReference>
<gene>
    <name evidence="1" type="ORF">PEVE_00026091</name>
</gene>
<proteinExistence type="predicted"/>
<sequence>MNFNAISFFGNCFDRQNKMSETHHASIVKNSTRKGCCPKRKPSSQTPRIISAILHGKATLIQSYRAVNLYRFEHVNDKDDAMVVIAEEWPFGRRKVPPEKLSISEQAGKYFEVVYKQ</sequence>
<organism evidence="1 2">
    <name type="scientific">Porites evermanni</name>
    <dbReference type="NCBI Taxonomy" id="104178"/>
    <lineage>
        <taxon>Eukaryota</taxon>
        <taxon>Metazoa</taxon>
        <taxon>Cnidaria</taxon>
        <taxon>Anthozoa</taxon>
        <taxon>Hexacorallia</taxon>
        <taxon>Scleractinia</taxon>
        <taxon>Fungiina</taxon>
        <taxon>Poritidae</taxon>
        <taxon>Porites</taxon>
    </lineage>
</organism>
<name>A0ABN8M7H0_9CNID</name>
<dbReference type="Proteomes" id="UP001159427">
    <property type="component" value="Unassembled WGS sequence"/>
</dbReference>
<accession>A0ABN8M7H0</accession>
<comment type="caution">
    <text evidence="1">The sequence shown here is derived from an EMBL/GenBank/DDBJ whole genome shotgun (WGS) entry which is preliminary data.</text>
</comment>
<reference evidence="1 2" key="1">
    <citation type="submission" date="2022-05" db="EMBL/GenBank/DDBJ databases">
        <authorList>
            <consortium name="Genoscope - CEA"/>
            <person name="William W."/>
        </authorList>
    </citation>
    <scope>NUCLEOTIDE SEQUENCE [LARGE SCALE GENOMIC DNA]</scope>
</reference>
<protein>
    <submittedName>
        <fullName evidence="1">Uncharacterized protein</fullName>
    </submittedName>
</protein>